<comment type="catalytic activity">
    <reaction evidence="13">
        <text>N(6),N(6),N(6)-trimethyl-L-lysyl(27)-[histone H3] + 2 2-oxoglutarate + 2 O2 = N(6)-methyl-L-lysyl(27)-[histone H3] + 2 formaldehyde + 2 succinate + 2 CO2</text>
        <dbReference type="Rhea" id="RHEA:60224"/>
        <dbReference type="Rhea" id="RHEA-COMP:15535"/>
        <dbReference type="Rhea" id="RHEA-COMP:15544"/>
        <dbReference type="ChEBI" id="CHEBI:15379"/>
        <dbReference type="ChEBI" id="CHEBI:16526"/>
        <dbReference type="ChEBI" id="CHEBI:16810"/>
        <dbReference type="ChEBI" id="CHEBI:16842"/>
        <dbReference type="ChEBI" id="CHEBI:30031"/>
        <dbReference type="ChEBI" id="CHEBI:61929"/>
        <dbReference type="ChEBI" id="CHEBI:61961"/>
        <dbReference type="EC" id="1.14.11.68"/>
    </reaction>
</comment>
<dbReference type="InterPro" id="IPR003347">
    <property type="entry name" value="JmjC_dom"/>
</dbReference>
<dbReference type="GO" id="GO:0046872">
    <property type="term" value="F:metal ion binding"/>
    <property type="evidence" value="ECO:0007669"/>
    <property type="project" value="UniProtKB-KW"/>
</dbReference>
<dbReference type="SMART" id="SM00558">
    <property type="entry name" value="JmjC"/>
    <property type="match status" value="1"/>
</dbReference>
<dbReference type="GO" id="GO:0005634">
    <property type="term" value="C:nucleus"/>
    <property type="evidence" value="ECO:0007669"/>
    <property type="project" value="UniProtKB-SubCell"/>
</dbReference>
<keyword evidence="7" id="KW-0223">Dioxygenase</keyword>
<evidence type="ECO:0000256" key="13">
    <source>
        <dbReference type="ARBA" id="ARBA00048695"/>
    </source>
</evidence>
<dbReference type="OrthoDB" id="418911at2759"/>
<evidence type="ECO:0000256" key="4">
    <source>
        <dbReference type="ARBA" id="ARBA00022723"/>
    </source>
</evidence>
<dbReference type="EnsemblMetazoa" id="XM_030981491">
    <property type="protein sequence ID" value="XP_030837351"/>
    <property type="gene ID" value="LOC115922522"/>
</dbReference>
<evidence type="ECO:0000259" key="15">
    <source>
        <dbReference type="PROSITE" id="PS51184"/>
    </source>
</evidence>
<proteinExistence type="inferred from homology"/>
<dbReference type="InterPro" id="IPR051630">
    <property type="entry name" value="Corepressor-Demethylase"/>
</dbReference>
<dbReference type="SUPFAM" id="SSF51197">
    <property type="entry name" value="Clavaminate synthase-like"/>
    <property type="match status" value="1"/>
</dbReference>
<dbReference type="OMA" id="CSININV"/>
<protein>
    <recommendedName>
        <fullName evidence="12">[histone H3]-trimethyl-L-lysine(27) demethylase</fullName>
        <ecNumber evidence="12">1.14.11.68</ecNumber>
    </recommendedName>
</protein>
<dbReference type="AlphaFoldDB" id="A0A7M7NJ20"/>
<keyword evidence="17" id="KW-1185">Reference proteome</keyword>
<dbReference type="PANTHER" id="PTHR14017:SF1">
    <property type="entry name" value="LD02225P"/>
    <property type="match status" value="1"/>
</dbReference>
<sequence length="369" mass="42002">MLSHIDFTILGMNTVQLYMKVPGSRTPGEDGCLGDGSLGWGGGGYGGGGCGHQENNNFCSVNVNIGPGDCEWFATPASYWGSIYNLCERANINFLKGSWWPVLEDLYEEDIPVYRFIQRPGDLVWVNSGTVHWVQAVGWCNNIAWNVGPLMTHQYRMAVERYEWNKLQQYKSIVPMIHLTWNIARNVRVSEPRYFEMVKYCLLRSLKYIQMTKEYLKDMGIEVHWHGRAKNEAAHYCTNCEVEVFDILFTTEKDKKYEVHCQDCARKASPTLEGFVILEQYKQSELMEIYDNLQLQDKEIMTTNGAAWELPHPSGALGLHGNGRRPTGGHLTMEERRGEITQHAARHPVFFESPNPTPISVPFSPDPGV</sequence>
<dbReference type="Pfam" id="PF21326">
    <property type="entry name" value="KDM6_GATAL"/>
    <property type="match status" value="1"/>
</dbReference>
<evidence type="ECO:0000256" key="14">
    <source>
        <dbReference type="SAM" id="MobiDB-lite"/>
    </source>
</evidence>
<keyword evidence="6" id="KW-0156">Chromatin regulator</keyword>
<evidence type="ECO:0000256" key="6">
    <source>
        <dbReference type="ARBA" id="ARBA00022853"/>
    </source>
</evidence>
<dbReference type="Gene3D" id="2.60.120.650">
    <property type="entry name" value="Cupin"/>
    <property type="match status" value="2"/>
</dbReference>
<feature type="compositionally biased region" description="Pro residues" evidence="14">
    <location>
        <begin position="355"/>
        <end position="369"/>
    </location>
</feature>
<evidence type="ECO:0000256" key="9">
    <source>
        <dbReference type="ARBA" id="ARBA00023004"/>
    </source>
</evidence>
<dbReference type="InterPro" id="IPR046941">
    <property type="entry name" value="KDM6_GATAL_sf"/>
</dbReference>
<dbReference type="KEGG" id="spu:115922522"/>
<name>A0A7M7NJ20_STRPU</name>
<evidence type="ECO:0000256" key="5">
    <source>
        <dbReference type="ARBA" id="ARBA00022833"/>
    </source>
</evidence>
<reference evidence="17" key="1">
    <citation type="submission" date="2015-02" db="EMBL/GenBank/DDBJ databases">
        <title>Genome sequencing for Strongylocentrotus purpuratus.</title>
        <authorList>
            <person name="Murali S."/>
            <person name="Liu Y."/>
            <person name="Vee V."/>
            <person name="English A."/>
            <person name="Wang M."/>
            <person name="Skinner E."/>
            <person name="Han Y."/>
            <person name="Muzny D.M."/>
            <person name="Worley K.C."/>
            <person name="Gibbs R.A."/>
        </authorList>
    </citation>
    <scope>NUCLEOTIDE SEQUENCE</scope>
</reference>
<dbReference type="Pfam" id="PF02373">
    <property type="entry name" value="JmjC"/>
    <property type="match status" value="1"/>
</dbReference>
<dbReference type="EC" id="1.14.11.68" evidence="12"/>
<keyword evidence="5" id="KW-0862">Zinc</keyword>
<evidence type="ECO:0000256" key="2">
    <source>
        <dbReference type="ARBA" id="ARBA00004123"/>
    </source>
</evidence>
<dbReference type="Pfam" id="PF21322">
    <property type="entry name" value="KDM6_C-hel"/>
    <property type="match status" value="1"/>
</dbReference>
<accession>A0A7M7NJ20</accession>
<keyword evidence="4" id="KW-0479">Metal-binding</keyword>
<organism evidence="16 17">
    <name type="scientific">Strongylocentrotus purpuratus</name>
    <name type="common">Purple sea urchin</name>
    <dbReference type="NCBI Taxonomy" id="7668"/>
    <lineage>
        <taxon>Eukaryota</taxon>
        <taxon>Metazoa</taxon>
        <taxon>Echinodermata</taxon>
        <taxon>Eleutherozoa</taxon>
        <taxon>Echinozoa</taxon>
        <taxon>Echinoidea</taxon>
        <taxon>Euechinoidea</taxon>
        <taxon>Echinacea</taxon>
        <taxon>Camarodonta</taxon>
        <taxon>Echinidea</taxon>
        <taxon>Strongylocentrotidae</taxon>
        <taxon>Strongylocentrotus</taxon>
    </lineage>
</organism>
<dbReference type="Proteomes" id="UP000007110">
    <property type="component" value="Unassembled WGS sequence"/>
</dbReference>
<dbReference type="GeneID" id="115922522"/>
<dbReference type="GO" id="GO:0071558">
    <property type="term" value="F:histone H3K27me2/H3K27me3 demethylase activity"/>
    <property type="evidence" value="ECO:0007669"/>
    <property type="project" value="UniProtKB-EC"/>
</dbReference>
<evidence type="ECO:0000256" key="11">
    <source>
        <dbReference type="ARBA" id="ARBA00034483"/>
    </source>
</evidence>
<dbReference type="Gene3D" id="2.10.110.20">
    <property type="match status" value="1"/>
</dbReference>
<evidence type="ECO:0000313" key="17">
    <source>
        <dbReference type="Proteomes" id="UP000007110"/>
    </source>
</evidence>
<dbReference type="FunFam" id="1.20.58.1370:FF:000001">
    <property type="entry name" value="lysine-specific demethylase 6A isoform X2"/>
    <property type="match status" value="1"/>
</dbReference>
<dbReference type="RefSeq" id="XP_030837351.1">
    <property type="nucleotide sequence ID" value="XM_030981491.1"/>
</dbReference>
<comment type="subcellular location">
    <subcellularLocation>
        <location evidence="2">Nucleus</location>
    </subcellularLocation>
</comment>
<keyword evidence="3" id="KW-0597">Phosphoprotein</keyword>
<comment type="cofactor">
    <cofactor evidence="1">
        <name>Fe(2+)</name>
        <dbReference type="ChEBI" id="CHEBI:29033"/>
    </cofactor>
</comment>
<dbReference type="FunFam" id="2.10.110.20:FF:000001">
    <property type="entry name" value="lysine-specific demethylase 6A isoform X2"/>
    <property type="match status" value="1"/>
</dbReference>
<evidence type="ECO:0000256" key="1">
    <source>
        <dbReference type="ARBA" id="ARBA00001954"/>
    </source>
</evidence>
<evidence type="ECO:0000256" key="12">
    <source>
        <dbReference type="ARBA" id="ARBA00034525"/>
    </source>
</evidence>
<evidence type="ECO:0000256" key="3">
    <source>
        <dbReference type="ARBA" id="ARBA00022553"/>
    </source>
</evidence>
<dbReference type="InParanoid" id="A0A7M7NJ20"/>
<reference evidence="16" key="2">
    <citation type="submission" date="2021-01" db="UniProtKB">
        <authorList>
            <consortium name="EnsemblMetazoa"/>
        </authorList>
    </citation>
    <scope>IDENTIFICATION</scope>
</reference>
<feature type="domain" description="JmjC" evidence="15">
    <location>
        <begin position="1"/>
        <end position="164"/>
    </location>
</feature>
<feature type="region of interest" description="Disordered" evidence="14">
    <location>
        <begin position="350"/>
        <end position="369"/>
    </location>
</feature>
<dbReference type="InterPro" id="IPR048560">
    <property type="entry name" value="KDM6A_B-like_GATAL"/>
</dbReference>
<keyword evidence="8" id="KW-0560">Oxidoreductase</keyword>
<dbReference type="InterPro" id="IPR048562">
    <property type="entry name" value="KDM6A_B-like_C-hel"/>
</dbReference>
<evidence type="ECO:0000313" key="16">
    <source>
        <dbReference type="EnsemblMetazoa" id="XP_030837351"/>
    </source>
</evidence>
<dbReference type="Gene3D" id="1.20.58.1370">
    <property type="match status" value="1"/>
</dbReference>
<dbReference type="PROSITE" id="PS51184">
    <property type="entry name" value="JMJC"/>
    <property type="match status" value="1"/>
</dbReference>
<evidence type="ECO:0000256" key="10">
    <source>
        <dbReference type="ARBA" id="ARBA00023242"/>
    </source>
</evidence>
<keyword evidence="10" id="KW-0539">Nucleus</keyword>
<comment type="similarity">
    <text evidence="11">Belongs to the UTX family.</text>
</comment>
<evidence type="ECO:0000256" key="7">
    <source>
        <dbReference type="ARBA" id="ARBA00022964"/>
    </source>
</evidence>
<dbReference type="PANTHER" id="PTHR14017">
    <property type="entry name" value="LYSINE-SPECIFIC DEMETHYLASE"/>
    <property type="match status" value="1"/>
</dbReference>
<evidence type="ECO:0000256" key="8">
    <source>
        <dbReference type="ARBA" id="ARBA00023002"/>
    </source>
</evidence>
<keyword evidence="9" id="KW-0408">Iron</keyword>